<proteinExistence type="predicted"/>
<dbReference type="PANTHER" id="PTHR46165:SF6">
    <property type="entry name" value="SET AND MYND DOMAIN-CONTAINING PROTEIN 4-LIKE PROTEIN"/>
    <property type="match status" value="1"/>
</dbReference>
<dbReference type="EMBL" id="QDEB01132541">
    <property type="protein sequence ID" value="RZB38922.1"/>
    <property type="molecule type" value="Genomic_DNA"/>
</dbReference>
<protein>
    <recommendedName>
        <fullName evidence="8">Protein-lysine N-methyltransferase SMYD4</fullName>
    </recommendedName>
    <alternativeName>
        <fullName evidence="9">SET and MYND domain-containing protein 4</fullName>
    </alternativeName>
</protein>
<dbReference type="SUPFAM" id="SSF82199">
    <property type="entry name" value="SET domain"/>
    <property type="match status" value="1"/>
</dbReference>
<reference evidence="14 15" key="1">
    <citation type="submission" date="2017-03" db="EMBL/GenBank/DDBJ databases">
        <title>Genome of the blue death feigning beetle - Asbolus verrucosus.</title>
        <authorList>
            <person name="Rider S.D."/>
        </authorList>
    </citation>
    <scope>NUCLEOTIDE SEQUENCE [LARGE SCALE GENOMIC DNA]</scope>
    <source>
        <strain evidence="14">Butters</strain>
        <tissue evidence="14">Head and leg muscle</tissue>
    </source>
</reference>
<feature type="domain" description="SET" evidence="12">
    <location>
        <begin position="141"/>
        <end position="386"/>
    </location>
</feature>
<comment type="function">
    <text evidence="7">Protein-lysine N-methyltransferase. Monomethylates PRMT5, modulating its transcriptional activity. May also act as a histone methyltransferase. Plays a critical role in cardiac development. Acts as a key epigenetic regulator of gene expression during cardiac development via its dual activities as a methyltransferase and negative regulator of HDAC1.</text>
</comment>
<evidence type="ECO:0000256" key="10">
    <source>
        <dbReference type="PROSITE-ProRule" id="PRU00134"/>
    </source>
</evidence>
<evidence type="ECO:0000256" key="5">
    <source>
        <dbReference type="ARBA" id="ARBA00022771"/>
    </source>
</evidence>
<evidence type="ECO:0000256" key="2">
    <source>
        <dbReference type="ARBA" id="ARBA00022679"/>
    </source>
</evidence>
<evidence type="ECO:0000256" key="3">
    <source>
        <dbReference type="ARBA" id="ARBA00022691"/>
    </source>
</evidence>
<dbReference type="GO" id="GO:0008276">
    <property type="term" value="F:protein methyltransferase activity"/>
    <property type="evidence" value="ECO:0007669"/>
    <property type="project" value="UniProtKB-ARBA"/>
</dbReference>
<name>A0A482V1Q6_ASBVE</name>
<dbReference type="SUPFAM" id="SSF48452">
    <property type="entry name" value="TPR-like"/>
    <property type="match status" value="1"/>
</dbReference>
<feature type="domain" description="MYND-type" evidence="13">
    <location>
        <begin position="198"/>
        <end position="237"/>
    </location>
</feature>
<dbReference type="Pfam" id="PF01753">
    <property type="entry name" value="zf-MYND"/>
    <property type="match status" value="1"/>
</dbReference>
<evidence type="ECO:0000259" key="13">
    <source>
        <dbReference type="PROSITE" id="PS50865"/>
    </source>
</evidence>
<keyword evidence="4" id="KW-0479">Metal-binding</keyword>
<evidence type="ECO:0000313" key="15">
    <source>
        <dbReference type="Proteomes" id="UP000292052"/>
    </source>
</evidence>
<dbReference type="PROSITE" id="PS50865">
    <property type="entry name" value="ZF_MYND_2"/>
    <property type="match status" value="1"/>
</dbReference>
<dbReference type="Gene3D" id="6.10.140.2220">
    <property type="match status" value="1"/>
</dbReference>
<dbReference type="AlphaFoldDB" id="A0A482V1Q6"/>
<dbReference type="PROSITE" id="PS50280">
    <property type="entry name" value="SET"/>
    <property type="match status" value="1"/>
</dbReference>
<keyword evidence="15" id="KW-1185">Reference proteome</keyword>
<dbReference type="Gene3D" id="1.25.40.10">
    <property type="entry name" value="Tetratricopeptide repeat domain"/>
    <property type="match status" value="1"/>
</dbReference>
<dbReference type="CDD" id="cd10536">
    <property type="entry name" value="SET_SMYD4"/>
    <property type="match status" value="1"/>
</dbReference>
<dbReference type="STRING" id="1661398.A0A482V1Q6"/>
<evidence type="ECO:0000256" key="7">
    <source>
        <dbReference type="ARBA" id="ARBA00093423"/>
    </source>
</evidence>
<dbReference type="Gene3D" id="1.10.220.160">
    <property type="match status" value="1"/>
</dbReference>
<keyword evidence="2" id="KW-0808">Transferase</keyword>
<dbReference type="PANTHER" id="PTHR46165">
    <property type="entry name" value="SET AND MYND DOMAIN-CONTAINING PROTEIN 4"/>
    <property type="match status" value="1"/>
</dbReference>
<keyword evidence="6" id="KW-0862">Zinc</keyword>
<keyword evidence="1" id="KW-0489">Methyltransferase</keyword>
<evidence type="ECO:0000256" key="11">
    <source>
        <dbReference type="SAM" id="MobiDB-lite"/>
    </source>
</evidence>
<evidence type="ECO:0000256" key="4">
    <source>
        <dbReference type="ARBA" id="ARBA00022723"/>
    </source>
</evidence>
<keyword evidence="5 10" id="KW-0863">Zinc-finger</keyword>
<dbReference type="Gene3D" id="2.170.270.10">
    <property type="entry name" value="SET domain"/>
    <property type="match status" value="1"/>
</dbReference>
<dbReference type="GO" id="GO:0008270">
    <property type="term" value="F:zinc ion binding"/>
    <property type="evidence" value="ECO:0007669"/>
    <property type="project" value="UniProtKB-KW"/>
</dbReference>
<evidence type="ECO:0000256" key="8">
    <source>
        <dbReference type="ARBA" id="ARBA00093635"/>
    </source>
</evidence>
<dbReference type="InterPro" id="IPR046341">
    <property type="entry name" value="SET_dom_sf"/>
</dbReference>
<evidence type="ECO:0000256" key="6">
    <source>
        <dbReference type="ARBA" id="ARBA00022833"/>
    </source>
</evidence>
<accession>A0A482V1Q6</accession>
<feature type="compositionally biased region" description="Basic and acidic residues" evidence="11">
    <location>
        <begin position="120"/>
        <end position="133"/>
    </location>
</feature>
<dbReference type="GO" id="GO:0008757">
    <property type="term" value="F:S-adenosylmethionine-dependent methyltransferase activity"/>
    <property type="evidence" value="ECO:0007669"/>
    <property type="project" value="UniProtKB-ARBA"/>
</dbReference>
<evidence type="ECO:0000256" key="9">
    <source>
        <dbReference type="ARBA" id="ARBA00093680"/>
    </source>
</evidence>
<dbReference type="InterPro" id="IPR002893">
    <property type="entry name" value="Znf_MYND"/>
</dbReference>
<feature type="region of interest" description="Disordered" evidence="11">
    <location>
        <begin position="120"/>
        <end position="148"/>
    </location>
</feature>
<sequence>MKTFGSLKTNLERVDFGYEDLQKYNMFYEFEKDDKNDTTSTKKRENGNVLFKEGKYREALDCYTVCILTAKTRRALSLAYANRSAALARLNLHNECLEDIERAFENGYPDDLKPKLIARRERSEAEKTAKTRNYEPVPKFPDSEKSDSNPNVRNCIKMAIDNQFGRHMVACRNIKIGEILAVDEPSAAVMNDQIYVHCHECFELCYNLIPCDSCTQALYCNVDCKKKAFEAYHKYECPILSTLLKNIDDPKLLALKLVFLGKDLDLETHAERRTDENLYVRAVVAAAIFRLVKTHTSFFDSGVDEDRTKELILKSMLLSAVNSANIRELSPGMLSFKPFATAIFPNFACFNHSCWPNVVQECYGSMKVLRAINSINKGEQCFISYGPHYWDQEKGKRLAFLAQHHFFKCVCQACERDWPLAYSTGNLIGAFATMLQLLHFDVNRAQKQLPNLLREAKKSERASLPGKDALSKMLLMQCYQIFGNKRQI</sequence>
<dbReference type="GO" id="GO:0005737">
    <property type="term" value="C:cytoplasm"/>
    <property type="evidence" value="ECO:0007669"/>
    <property type="project" value="TreeGrafter"/>
</dbReference>
<evidence type="ECO:0000313" key="14">
    <source>
        <dbReference type="EMBL" id="RZB38922.1"/>
    </source>
</evidence>
<gene>
    <name evidence="14" type="ORF">BDFB_004716</name>
</gene>
<dbReference type="GO" id="GO:0042826">
    <property type="term" value="F:histone deacetylase binding"/>
    <property type="evidence" value="ECO:0007669"/>
    <property type="project" value="TreeGrafter"/>
</dbReference>
<evidence type="ECO:0000256" key="1">
    <source>
        <dbReference type="ARBA" id="ARBA00022603"/>
    </source>
</evidence>
<dbReference type="OrthoDB" id="5945798at2759"/>
<dbReference type="Pfam" id="PF00856">
    <property type="entry name" value="SET"/>
    <property type="match status" value="1"/>
</dbReference>
<dbReference type="InterPro" id="IPR001214">
    <property type="entry name" value="SET_dom"/>
</dbReference>
<dbReference type="InterPro" id="IPR044421">
    <property type="entry name" value="SMYD4_SET"/>
</dbReference>
<comment type="caution">
    <text evidence="14">The sequence shown here is derived from an EMBL/GenBank/DDBJ whole genome shotgun (WGS) entry which is preliminary data.</text>
</comment>
<dbReference type="InterPro" id="IPR052097">
    <property type="entry name" value="SET-MYND_domain_protein"/>
</dbReference>
<evidence type="ECO:0000259" key="12">
    <source>
        <dbReference type="PROSITE" id="PS50280"/>
    </source>
</evidence>
<keyword evidence="3" id="KW-0949">S-adenosyl-L-methionine</keyword>
<dbReference type="InterPro" id="IPR011990">
    <property type="entry name" value="TPR-like_helical_dom_sf"/>
</dbReference>
<dbReference type="Proteomes" id="UP000292052">
    <property type="component" value="Unassembled WGS sequence"/>
</dbReference>
<dbReference type="GO" id="GO:0032259">
    <property type="term" value="P:methylation"/>
    <property type="evidence" value="ECO:0007669"/>
    <property type="project" value="UniProtKB-KW"/>
</dbReference>
<dbReference type="GO" id="GO:0005634">
    <property type="term" value="C:nucleus"/>
    <property type="evidence" value="ECO:0007669"/>
    <property type="project" value="TreeGrafter"/>
</dbReference>
<dbReference type="GO" id="GO:0008170">
    <property type="term" value="F:N-methyltransferase activity"/>
    <property type="evidence" value="ECO:0007669"/>
    <property type="project" value="UniProtKB-ARBA"/>
</dbReference>
<organism evidence="14 15">
    <name type="scientific">Asbolus verrucosus</name>
    <name type="common">Desert ironclad beetle</name>
    <dbReference type="NCBI Taxonomy" id="1661398"/>
    <lineage>
        <taxon>Eukaryota</taxon>
        <taxon>Metazoa</taxon>
        <taxon>Ecdysozoa</taxon>
        <taxon>Arthropoda</taxon>
        <taxon>Hexapoda</taxon>
        <taxon>Insecta</taxon>
        <taxon>Pterygota</taxon>
        <taxon>Neoptera</taxon>
        <taxon>Endopterygota</taxon>
        <taxon>Coleoptera</taxon>
        <taxon>Polyphaga</taxon>
        <taxon>Cucujiformia</taxon>
        <taxon>Tenebrionidae</taxon>
        <taxon>Pimeliinae</taxon>
        <taxon>Asbolus</taxon>
    </lineage>
</organism>